<reference evidence="2 3" key="1">
    <citation type="journal article" date="2014" name="Int. J. Syst. Evol. Microbiol.">
        <title>Lysinibacillus halotolerans sp. nov., isolated from saline-alkaline soil.</title>
        <authorList>
            <person name="Kong D."/>
            <person name="Wang Y."/>
            <person name="Zhao B."/>
            <person name="Li Y."/>
            <person name="Song J."/>
            <person name="Zhai Y."/>
            <person name="Zhang C."/>
            <person name="Wang H."/>
            <person name="Chen X."/>
            <person name="Zhao B."/>
            <person name="Ruan Z."/>
        </authorList>
    </citation>
    <scope>NUCLEOTIDE SEQUENCE [LARGE SCALE GENOMIC DNA]</scope>
    <source>
        <strain evidence="2 3">MCCC 1A12703</strain>
    </source>
</reference>
<accession>A0A3M8GYP3</accession>
<evidence type="ECO:0000313" key="2">
    <source>
        <dbReference type="EMBL" id="RNC95368.1"/>
    </source>
</evidence>
<dbReference type="Proteomes" id="UP000279909">
    <property type="component" value="Unassembled WGS sequence"/>
</dbReference>
<proteinExistence type="predicted"/>
<gene>
    <name evidence="2" type="ORF">EC501_18240</name>
</gene>
<keyword evidence="3" id="KW-1185">Reference proteome</keyword>
<comment type="caution">
    <text evidence="2">The sequence shown here is derived from an EMBL/GenBank/DDBJ whole genome shotgun (WGS) entry which is preliminary data.</text>
</comment>
<dbReference type="EMBL" id="RHLQ01000098">
    <property type="protein sequence ID" value="RNC95368.1"/>
    <property type="molecule type" value="Genomic_DNA"/>
</dbReference>
<dbReference type="RefSeq" id="WP_122973754.1">
    <property type="nucleotide sequence ID" value="NZ_RHLQ01000098.1"/>
</dbReference>
<evidence type="ECO:0000256" key="1">
    <source>
        <dbReference type="SAM" id="MobiDB-lite"/>
    </source>
</evidence>
<dbReference type="OrthoDB" id="2971589at2"/>
<feature type="region of interest" description="Disordered" evidence="1">
    <location>
        <begin position="1"/>
        <end position="28"/>
    </location>
</feature>
<sequence>MPRNDNQHVESTPHFDGAKESIINDPTASASEKISVYTQAKPIEEFAMEKNPYKFTPKVDPMMERFEKLMRGTKKK</sequence>
<name>A0A3M8GYP3_9BACI</name>
<feature type="compositionally biased region" description="Basic and acidic residues" evidence="1">
    <location>
        <begin position="1"/>
        <end position="19"/>
    </location>
</feature>
<evidence type="ECO:0000313" key="3">
    <source>
        <dbReference type="Proteomes" id="UP000279909"/>
    </source>
</evidence>
<organism evidence="2 3">
    <name type="scientific">Lysinibacillus halotolerans</name>
    <dbReference type="NCBI Taxonomy" id="1368476"/>
    <lineage>
        <taxon>Bacteria</taxon>
        <taxon>Bacillati</taxon>
        <taxon>Bacillota</taxon>
        <taxon>Bacilli</taxon>
        <taxon>Bacillales</taxon>
        <taxon>Bacillaceae</taxon>
        <taxon>Lysinibacillus</taxon>
    </lineage>
</organism>
<dbReference type="AlphaFoldDB" id="A0A3M8GYP3"/>
<protein>
    <submittedName>
        <fullName evidence="2">Uncharacterized protein</fullName>
    </submittedName>
</protein>